<accession>A0A4R3LH08</accession>
<dbReference type="EMBL" id="SMAF01000007">
    <property type="protein sequence ID" value="TCS98850.1"/>
    <property type="molecule type" value="Genomic_DNA"/>
</dbReference>
<feature type="chain" id="PRO_5030099294" evidence="1">
    <location>
        <begin position="25"/>
        <end position="630"/>
    </location>
</feature>
<evidence type="ECO:0000313" key="2">
    <source>
        <dbReference type="EMBL" id="TCS98850.1"/>
    </source>
</evidence>
<reference evidence="2 3" key="1">
    <citation type="submission" date="2019-03" db="EMBL/GenBank/DDBJ databases">
        <title>Genomic Encyclopedia of Type Strains, Phase IV (KMG-IV): sequencing the most valuable type-strain genomes for metagenomic binning, comparative biology and taxonomic classification.</title>
        <authorList>
            <person name="Goeker M."/>
        </authorList>
    </citation>
    <scope>NUCLEOTIDE SEQUENCE [LARGE SCALE GENOMIC DNA]</scope>
    <source>
        <strain evidence="2 3">DSM 21944</strain>
    </source>
</reference>
<protein>
    <submittedName>
        <fullName evidence="2">Uncharacterized protein DUF1302</fullName>
    </submittedName>
</protein>
<dbReference type="InterPro" id="IPR010727">
    <property type="entry name" value="DUF1302"/>
</dbReference>
<dbReference type="RefSeq" id="WP_123522520.1">
    <property type="nucleotide sequence ID" value="NZ_JBHLWF010000032.1"/>
</dbReference>
<dbReference type="Proteomes" id="UP000294599">
    <property type="component" value="Unassembled WGS sequence"/>
</dbReference>
<keyword evidence="3" id="KW-1185">Reference proteome</keyword>
<dbReference type="AlphaFoldDB" id="A0A4R3LH08"/>
<keyword evidence="1" id="KW-0732">Signal</keyword>
<gene>
    <name evidence="2" type="ORF">EDC25_10747</name>
</gene>
<organism evidence="2 3">
    <name type="scientific">Pseudofulvimonas gallinarii</name>
    <dbReference type="NCBI Taxonomy" id="634155"/>
    <lineage>
        <taxon>Bacteria</taxon>
        <taxon>Pseudomonadati</taxon>
        <taxon>Pseudomonadota</taxon>
        <taxon>Gammaproteobacteria</taxon>
        <taxon>Lysobacterales</taxon>
        <taxon>Rhodanobacteraceae</taxon>
        <taxon>Pseudofulvimonas</taxon>
    </lineage>
</organism>
<dbReference type="OrthoDB" id="7000272at2"/>
<comment type="caution">
    <text evidence="2">The sequence shown here is derived from an EMBL/GenBank/DDBJ whole genome shotgun (WGS) entry which is preliminary data.</text>
</comment>
<dbReference type="Pfam" id="PF06980">
    <property type="entry name" value="DUF1302"/>
    <property type="match status" value="1"/>
</dbReference>
<proteinExistence type="predicted"/>
<name>A0A4R3LH08_9GAMM</name>
<evidence type="ECO:0000313" key="3">
    <source>
        <dbReference type="Proteomes" id="UP000294599"/>
    </source>
</evidence>
<sequence length="630" mass="68887">MSTRKNLSTAIALALAASAGAAQAIDFSSGEWSGSLDTTVTYGVSVRAEDPYDMNVGKANQNPLFPLLGLSNPEQRAAPGRWSVNGDDANMKWRKGDVVSNAIKITSELSLTWRNFGAFVRGMAFHDFEYEDRDDISRLARDKVGQDAKILDAFVYWNFGQGGGLNGSLRLGQQVVSWGENTFIQNGVNVINPVDVSRLRTAGSELKEAFLPVNMIFGSVNLTENLALEALYLLEFEQTEPEPVGTYFSTNDFAALGGAYAMLNFGTVGQPVMNPDLFWDVCGGLRSSDIAAMNQMVPAGPGGSLIPLYMLGCQAALPRAEDRYPDDGGEYGLALRYFAPWAGDTEFGLYFMNYHSRLPLLSGMSVTSSAPSSGRVIVEYPEDIRMVGLSWNTNIPWGLAFQGEVSHKSNVPLQFDDVELLFAGLTPLNPLLPQPGMRFASQLGEFGPGEYIQGWERHKIWQGQFTLTKMFGPGNWLGADQVAAVLEYGITKVRDLPEHSVLRYNGDGTDTGGGPDVLTGALRNPVTQVGGFPTETSWGYRAALRADYNNAFGTPFMLSPRIAFNHDVNGTTPGPGGNFVEDRKSYTLGVEANYLNRWAVDLSYTRFFGAGMFNLLTDRDFYTLSARYSF</sequence>
<evidence type="ECO:0000256" key="1">
    <source>
        <dbReference type="SAM" id="SignalP"/>
    </source>
</evidence>
<feature type="signal peptide" evidence="1">
    <location>
        <begin position="1"/>
        <end position="24"/>
    </location>
</feature>